<feature type="domain" description="Beta-lactamase class A catalytic" evidence="2">
    <location>
        <begin position="122"/>
        <end position="241"/>
    </location>
</feature>
<dbReference type="GO" id="GO:0046677">
    <property type="term" value="P:response to antibiotic"/>
    <property type="evidence" value="ECO:0007669"/>
    <property type="project" value="InterPro"/>
</dbReference>
<dbReference type="SUPFAM" id="SSF56601">
    <property type="entry name" value="beta-lactamase/transpeptidase-like"/>
    <property type="match status" value="1"/>
</dbReference>
<gene>
    <name evidence="3" type="ORF">SAMN04487944_12826</name>
</gene>
<proteinExistence type="predicted"/>
<keyword evidence="4" id="KW-1185">Reference proteome</keyword>
<keyword evidence="1" id="KW-0472">Membrane</keyword>
<dbReference type="OrthoDB" id="975092at2"/>
<evidence type="ECO:0000313" key="3">
    <source>
        <dbReference type="EMBL" id="SES25575.1"/>
    </source>
</evidence>
<keyword evidence="1" id="KW-0812">Transmembrane</keyword>
<dbReference type="InterPro" id="IPR000871">
    <property type="entry name" value="Beta-lactam_class-A"/>
</dbReference>
<keyword evidence="3" id="KW-0378">Hydrolase</keyword>
<evidence type="ECO:0000259" key="2">
    <source>
        <dbReference type="Pfam" id="PF13354"/>
    </source>
</evidence>
<dbReference type="GO" id="GO:0030655">
    <property type="term" value="P:beta-lactam antibiotic catabolic process"/>
    <property type="evidence" value="ECO:0007669"/>
    <property type="project" value="InterPro"/>
</dbReference>
<dbReference type="EMBL" id="FOGL01000028">
    <property type="protein sequence ID" value="SES25575.1"/>
    <property type="molecule type" value="Genomic_DNA"/>
</dbReference>
<dbReference type="PANTHER" id="PTHR35333:SF3">
    <property type="entry name" value="BETA-LACTAMASE-TYPE TRANSPEPTIDASE FOLD CONTAINING PROTEIN"/>
    <property type="match status" value="1"/>
</dbReference>
<feature type="transmembrane region" description="Helical" evidence="1">
    <location>
        <begin position="79"/>
        <end position="97"/>
    </location>
</feature>
<dbReference type="Proteomes" id="UP000199687">
    <property type="component" value="Unassembled WGS sequence"/>
</dbReference>
<evidence type="ECO:0000256" key="1">
    <source>
        <dbReference type="SAM" id="Phobius"/>
    </source>
</evidence>
<dbReference type="InterPro" id="IPR045155">
    <property type="entry name" value="Beta-lactam_cat"/>
</dbReference>
<reference evidence="3 4" key="1">
    <citation type="submission" date="2016-10" db="EMBL/GenBank/DDBJ databases">
        <authorList>
            <person name="de Groot N.N."/>
        </authorList>
    </citation>
    <scope>NUCLEOTIDE SEQUENCE [LARGE SCALE GENOMIC DNA]</scope>
    <source>
        <strain evidence="3 4">CGMCC 1.7727</strain>
    </source>
</reference>
<protein>
    <submittedName>
        <fullName evidence="3">D-alanyl-D-alanine carboxypeptidase</fullName>
    </submittedName>
</protein>
<keyword evidence="1" id="KW-1133">Transmembrane helix</keyword>
<dbReference type="STRING" id="531814.SAMN04487944_12826"/>
<organism evidence="3 4">
    <name type="scientific">Gracilibacillus ureilyticus</name>
    <dbReference type="NCBI Taxonomy" id="531814"/>
    <lineage>
        <taxon>Bacteria</taxon>
        <taxon>Bacillati</taxon>
        <taxon>Bacillota</taxon>
        <taxon>Bacilli</taxon>
        <taxon>Bacillales</taxon>
        <taxon>Bacillaceae</taxon>
        <taxon>Gracilibacillus</taxon>
    </lineage>
</organism>
<feature type="transmembrane region" description="Helical" evidence="1">
    <location>
        <begin position="6"/>
        <end position="22"/>
    </location>
</feature>
<dbReference type="GO" id="GO:0008800">
    <property type="term" value="F:beta-lactamase activity"/>
    <property type="evidence" value="ECO:0007669"/>
    <property type="project" value="InterPro"/>
</dbReference>
<dbReference type="PANTHER" id="PTHR35333">
    <property type="entry name" value="BETA-LACTAMASE"/>
    <property type="match status" value="1"/>
</dbReference>
<feature type="transmembrane region" description="Helical" evidence="1">
    <location>
        <begin position="34"/>
        <end position="67"/>
    </location>
</feature>
<dbReference type="InterPro" id="IPR012338">
    <property type="entry name" value="Beta-lactam/transpept-like"/>
</dbReference>
<name>A0A1H9VV78_9BACI</name>
<dbReference type="RefSeq" id="WP_089744189.1">
    <property type="nucleotide sequence ID" value="NZ_FOGL01000028.1"/>
</dbReference>
<dbReference type="AlphaFoldDB" id="A0A1H9VV78"/>
<dbReference type="Gene3D" id="3.40.710.10">
    <property type="entry name" value="DD-peptidase/beta-lactamase superfamily"/>
    <property type="match status" value="1"/>
</dbReference>
<keyword evidence="3" id="KW-0645">Protease</keyword>
<sequence length="428" mass="48233">MYLYLWIVFAGLILLTAFPLISPKNRTKWKISQAIIVTCSVILAVFVIEFLQIPPFLPIIFVVIVSFLTDRSTYTKTGLIITGTVVILLGAGAYYLFHDDPDYVENYMEDHPDLASLHVSVDGETVISQQGEEKRPLASVVKTIIAIEFANQVAEGAIDPEEPISLSELDKFYLANTDGGAHPAWLEDMKANNKITNDQVTLHEVAKGMIQYSSNANTDFLLGKLGADSVNRVIETLELEQHDPVYPLVSALLASPYLNDQHDGNLSDRELEEMLLDMTMEEYRELVWEIHEKLNNDEADFFDESPSVSMDLQRIWSDRLPNASAEDYAKVMAAISNNTATIPGGEEILRELMEWPMEVHESNREKYAHLGAKGGSTAFVLNQALYAEDHNGKKVELIIFTEGFSFIEQIKMNQNMNSYMQKVLEEHF</sequence>
<evidence type="ECO:0000313" key="4">
    <source>
        <dbReference type="Proteomes" id="UP000199687"/>
    </source>
</evidence>
<keyword evidence="3" id="KW-0121">Carboxypeptidase</keyword>
<dbReference type="Pfam" id="PF13354">
    <property type="entry name" value="Beta-lactamase2"/>
    <property type="match status" value="1"/>
</dbReference>
<accession>A0A1H9VV78</accession>
<dbReference type="GO" id="GO:0004180">
    <property type="term" value="F:carboxypeptidase activity"/>
    <property type="evidence" value="ECO:0007669"/>
    <property type="project" value="UniProtKB-KW"/>
</dbReference>